<keyword evidence="2" id="KW-0547">Nucleotide-binding</keyword>
<evidence type="ECO:0000256" key="9">
    <source>
        <dbReference type="ARBA" id="ARBA00048988"/>
    </source>
</evidence>
<evidence type="ECO:0000313" key="13">
    <source>
        <dbReference type="Proteomes" id="UP000004221"/>
    </source>
</evidence>
<evidence type="ECO:0000256" key="2">
    <source>
        <dbReference type="ARBA" id="ARBA00022741"/>
    </source>
</evidence>
<dbReference type="InterPro" id="IPR006935">
    <property type="entry name" value="Helicase/UvrB_N"/>
</dbReference>
<dbReference type="RefSeq" id="WP_008481987.1">
    <property type="nucleotide sequence ID" value="NZ_CAGS01000733.1"/>
</dbReference>
<dbReference type="EMBL" id="CAGS01000733">
    <property type="protein sequence ID" value="CCF86268.1"/>
    <property type="molecule type" value="Genomic_DNA"/>
</dbReference>
<dbReference type="InterPro" id="IPR014001">
    <property type="entry name" value="Helicase_ATP-bd"/>
</dbReference>
<dbReference type="Pfam" id="PF13625">
    <property type="entry name" value="Helicase_C_3"/>
    <property type="match status" value="1"/>
</dbReference>
<sequence>MTVERCLIFQRDRTILISTASPAFTAARDQLRQFAELVQSAGTYHTYRVTDLSLWSAAASGLTAATIGDVFDRFGEYAPPRSLVAFVQEFIRRYGLLRLEGSPDALRLASTDRALLVRIAAANQLAWEGSRLVIPDERRGWLKSTLAAEGYPVIDAAALASTEHLPFDLRPEVRLRPYQVEAVERFVERGESGGVVLLPCGAGKTVVGIAAAARLKARTLIVTPSRTIAEQWHRHLLDLTTLSRAEVGFYNARRSLTPVTIVTYQALTSRANGRAANLANLVDFPWGLVIYDEVHSLPADVFRSSAALQSRRRLGLTATLIREDGRERDAFSLVGPPVYSVPWRLLEHHGWIAPVDCVEVRVRPAREQPVTPERLLAAKLRVLRVLAARHRDEPLLVIAHRLIEVAAASRALDAPVITGQTPASERRALYDAFRSGEHRCLALSRVANAGVDLPDAAVLVQVSGAFGSRQEEAQRVGRLLRPKQGSRATFYSLVAAGTRETEFAGRRQRFLIDQGYRYQVVDADALTGR</sequence>
<dbReference type="NCBIfam" id="NF045503">
    <property type="entry name" value="repair_heli_XPB"/>
    <property type="match status" value="1"/>
</dbReference>
<comment type="caution">
    <text evidence="12">The sequence shown here is derived from an EMBL/GenBank/DDBJ whole genome shotgun (WGS) entry which is preliminary data.</text>
</comment>
<reference evidence="12 13" key="1">
    <citation type="journal article" date="2012" name="ISME J.">
        <title>Nitrification expanded: discovery, physiology and genomics of a nitrite-oxidizing bacterium from the phylum Chloroflexi.</title>
        <authorList>
            <person name="Sorokin D.Y."/>
            <person name="Lucker S."/>
            <person name="Vejmelkova D."/>
            <person name="Kostrikina N.A."/>
            <person name="Kleerebezem R."/>
            <person name="Rijpstra W.I."/>
            <person name="Damste J.S."/>
            <person name="Le Paslier D."/>
            <person name="Muyzer G."/>
            <person name="Wagner M."/>
            <person name="van Loosdrecht M.C."/>
            <person name="Daims H."/>
        </authorList>
    </citation>
    <scope>NUCLEOTIDE SEQUENCE [LARGE SCALE GENOMIC DNA]</scope>
    <source>
        <strain evidence="13">none</strain>
    </source>
</reference>
<dbReference type="GO" id="GO:0005524">
    <property type="term" value="F:ATP binding"/>
    <property type="evidence" value="ECO:0007669"/>
    <property type="project" value="UniProtKB-KW"/>
</dbReference>
<dbReference type="Gene3D" id="3.40.50.300">
    <property type="entry name" value="P-loop containing nucleotide triphosphate hydrolases"/>
    <property type="match status" value="2"/>
</dbReference>
<dbReference type="SMART" id="SM00487">
    <property type="entry name" value="DEXDc"/>
    <property type="match status" value="1"/>
</dbReference>
<gene>
    <name evidence="12" type="ORF">NITHO_960002</name>
</gene>
<dbReference type="SMART" id="SM00490">
    <property type="entry name" value="HELICc"/>
    <property type="match status" value="1"/>
</dbReference>
<evidence type="ECO:0000256" key="8">
    <source>
        <dbReference type="ARBA" id="ARBA00034808"/>
    </source>
</evidence>
<dbReference type="EC" id="5.6.2.4" evidence="8"/>
<comment type="catalytic activity">
    <reaction evidence="9">
        <text>ATP + H2O = ADP + phosphate + H(+)</text>
        <dbReference type="Rhea" id="RHEA:13065"/>
        <dbReference type="ChEBI" id="CHEBI:15377"/>
        <dbReference type="ChEBI" id="CHEBI:15378"/>
        <dbReference type="ChEBI" id="CHEBI:30616"/>
        <dbReference type="ChEBI" id="CHEBI:43474"/>
        <dbReference type="ChEBI" id="CHEBI:456216"/>
        <dbReference type="EC" id="5.6.2.4"/>
    </reaction>
</comment>
<dbReference type="GO" id="GO:0016787">
    <property type="term" value="F:hydrolase activity"/>
    <property type="evidence" value="ECO:0007669"/>
    <property type="project" value="UniProtKB-KW"/>
</dbReference>
<evidence type="ECO:0000259" key="11">
    <source>
        <dbReference type="PROSITE" id="PS51194"/>
    </source>
</evidence>
<dbReference type="PROSITE" id="PS51192">
    <property type="entry name" value="HELICASE_ATP_BIND_1"/>
    <property type="match status" value="1"/>
</dbReference>
<evidence type="ECO:0000256" key="7">
    <source>
        <dbReference type="ARBA" id="ARBA00034617"/>
    </source>
</evidence>
<dbReference type="InterPro" id="IPR050615">
    <property type="entry name" value="ATP-dep_DNA_Helicase"/>
</dbReference>
<comment type="catalytic activity">
    <reaction evidence="7">
        <text>Couples ATP hydrolysis with the unwinding of duplex DNA by translocating in the 3'-5' direction.</text>
        <dbReference type="EC" id="5.6.2.4"/>
    </reaction>
</comment>
<organism evidence="12 13">
    <name type="scientific">Nitrolancea hollandica Lb</name>
    <dbReference type="NCBI Taxonomy" id="1129897"/>
    <lineage>
        <taxon>Bacteria</taxon>
        <taxon>Pseudomonadati</taxon>
        <taxon>Thermomicrobiota</taxon>
        <taxon>Thermomicrobia</taxon>
        <taxon>Sphaerobacterales</taxon>
        <taxon>Sphaerobacterineae</taxon>
        <taxon>Sphaerobacteraceae</taxon>
        <taxon>Nitrolancea</taxon>
    </lineage>
</organism>
<evidence type="ECO:0000256" key="6">
    <source>
        <dbReference type="ARBA" id="ARBA00023235"/>
    </source>
</evidence>
<feature type="domain" description="Helicase ATP-binding" evidence="10">
    <location>
        <begin position="185"/>
        <end position="338"/>
    </location>
</feature>
<evidence type="ECO:0000313" key="12">
    <source>
        <dbReference type="EMBL" id="CCF86268.1"/>
    </source>
</evidence>
<dbReference type="AlphaFoldDB" id="I4ENK5"/>
<dbReference type="InterPro" id="IPR032830">
    <property type="entry name" value="XPB/Ssl2_N"/>
</dbReference>
<keyword evidence="5" id="KW-0067">ATP-binding</keyword>
<evidence type="ECO:0000256" key="4">
    <source>
        <dbReference type="ARBA" id="ARBA00022806"/>
    </source>
</evidence>
<dbReference type="SUPFAM" id="SSF52540">
    <property type="entry name" value="P-loop containing nucleoside triphosphate hydrolases"/>
    <property type="match status" value="2"/>
</dbReference>
<evidence type="ECO:0000256" key="5">
    <source>
        <dbReference type="ARBA" id="ARBA00022840"/>
    </source>
</evidence>
<proteinExistence type="inferred from homology"/>
<accession>I4ENK5</accession>
<dbReference type="Pfam" id="PF04851">
    <property type="entry name" value="ResIII"/>
    <property type="match status" value="1"/>
</dbReference>
<evidence type="ECO:0000259" key="10">
    <source>
        <dbReference type="PROSITE" id="PS51192"/>
    </source>
</evidence>
<dbReference type="GO" id="GO:0043138">
    <property type="term" value="F:3'-5' DNA helicase activity"/>
    <property type="evidence" value="ECO:0007669"/>
    <property type="project" value="UniProtKB-EC"/>
</dbReference>
<dbReference type="InterPro" id="IPR032438">
    <property type="entry name" value="ERCC3_RAD25_C"/>
</dbReference>
<dbReference type="Pfam" id="PF16203">
    <property type="entry name" value="ERCC3_RAD25_C"/>
    <property type="match status" value="1"/>
</dbReference>
<keyword evidence="6" id="KW-0413">Isomerase</keyword>
<dbReference type="InterPro" id="IPR001650">
    <property type="entry name" value="Helicase_C-like"/>
</dbReference>
<evidence type="ECO:0000256" key="1">
    <source>
        <dbReference type="ARBA" id="ARBA00006637"/>
    </source>
</evidence>
<evidence type="ECO:0000256" key="3">
    <source>
        <dbReference type="ARBA" id="ARBA00022801"/>
    </source>
</evidence>
<dbReference type="PANTHER" id="PTHR11274">
    <property type="entry name" value="RAD25/XP-B DNA REPAIR HELICASE"/>
    <property type="match status" value="1"/>
</dbReference>
<name>I4ENK5_9BACT</name>
<dbReference type="InterPro" id="IPR027417">
    <property type="entry name" value="P-loop_NTPase"/>
</dbReference>
<keyword evidence="4" id="KW-0347">Helicase</keyword>
<dbReference type="Proteomes" id="UP000004221">
    <property type="component" value="Unassembled WGS sequence"/>
</dbReference>
<comment type="similarity">
    <text evidence="1">Belongs to the helicase family. RAD25/XPB subfamily.</text>
</comment>
<protein>
    <recommendedName>
        <fullName evidence="8">DNA 3'-5' helicase</fullName>
        <ecNumber evidence="8">5.6.2.4</ecNumber>
    </recommendedName>
</protein>
<dbReference type="GO" id="GO:0003677">
    <property type="term" value="F:DNA binding"/>
    <property type="evidence" value="ECO:0007669"/>
    <property type="project" value="InterPro"/>
</dbReference>
<dbReference type="OrthoDB" id="9802848at2"/>
<keyword evidence="3" id="KW-0378">Hydrolase</keyword>
<dbReference type="PANTHER" id="PTHR11274:SF0">
    <property type="entry name" value="GENERAL TRANSCRIPTION AND DNA REPAIR FACTOR IIH HELICASE SUBUNIT XPB"/>
    <property type="match status" value="1"/>
</dbReference>
<feature type="domain" description="Helicase C-terminal" evidence="11">
    <location>
        <begin position="371"/>
        <end position="526"/>
    </location>
</feature>
<keyword evidence="13" id="KW-1185">Reference proteome</keyword>
<dbReference type="PROSITE" id="PS51194">
    <property type="entry name" value="HELICASE_CTER"/>
    <property type="match status" value="1"/>
</dbReference>